<proteinExistence type="predicted"/>
<evidence type="ECO:0000256" key="2">
    <source>
        <dbReference type="ARBA" id="ARBA00023125"/>
    </source>
</evidence>
<dbReference type="InterPro" id="IPR011008">
    <property type="entry name" value="Dimeric_a/b-barrel"/>
</dbReference>
<evidence type="ECO:0000256" key="1">
    <source>
        <dbReference type="ARBA" id="ARBA00023015"/>
    </source>
</evidence>
<dbReference type="AlphaFoldDB" id="A0A9W6R046"/>
<dbReference type="PROSITE" id="PS50956">
    <property type="entry name" value="HTH_ASNC_2"/>
    <property type="match status" value="2"/>
</dbReference>
<dbReference type="PANTHER" id="PTHR30154:SF34">
    <property type="entry name" value="TRANSCRIPTIONAL REGULATOR AZLB"/>
    <property type="match status" value="1"/>
</dbReference>
<sequence length="321" mass="35368">MESAILDDTDRGLVHALQIDGRASFSMIANVLGVSENTVARRYRRLRTAGVLRVVGSTNGLLLGYTSWTIRVRCTPDAVDAIATVLARRSDTFWVHVLSGGTEISCNLQAPNDAERDKLLMDKMPRASRVLDVTAHALLGSPGPNQWRGLHWLATDQAARLRPTPPQQVEGLIHLDDRDHTLLAALARDGRASYAELAADTGWSESTVKRRIDHLRQVGVLVFDVDIPPAVLGYYTEARLWLTVRPSALLKVANDLARHPEISFTAITTGRTNLVAAVICRDSSDLYQYLTERISSLKDVHTMETAPLIRTVKRAGAVLPR</sequence>
<feature type="domain" description="HTH asnC-type" evidence="4">
    <location>
        <begin position="175"/>
        <end position="235"/>
    </location>
</feature>
<dbReference type="GO" id="GO:0005829">
    <property type="term" value="C:cytosol"/>
    <property type="evidence" value="ECO:0007669"/>
    <property type="project" value="TreeGrafter"/>
</dbReference>
<dbReference type="Gene3D" id="1.10.10.10">
    <property type="entry name" value="Winged helix-like DNA-binding domain superfamily/Winged helix DNA-binding domain"/>
    <property type="match status" value="2"/>
</dbReference>
<organism evidence="5 6">
    <name type="scientific">Amycolatopsis taiwanensis</name>
    <dbReference type="NCBI Taxonomy" id="342230"/>
    <lineage>
        <taxon>Bacteria</taxon>
        <taxon>Bacillati</taxon>
        <taxon>Actinomycetota</taxon>
        <taxon>Actinomycetes</taxon>
        <taxon>Pseudonocardiales</taxon>
        <taxon>Pseudonocardiaceae</taxon>
        <taxon>Amycolatopsis</taxon>
    </lineage>
</organism>
<dbReference type="Proteomes" id="UP001165136">
    <property type="component" value="Unassembled WGS sequence"/>
</dbReference>
<dbReference type="PRINTS" id="PR00033">
    <property type="entry name" value="HTHASNC"/>
</dbReference>
<keyword evidence="6" id="KW-1185">Reference proteome</keyword>
<dbReference type="InterPro" id="IPR011991">
    <property type="entry name" value="ArsR-like_HTH"/>
</dbReference>
<dbReference type="PANTHER" id="PTHR30154">
    <property type="entry name" value="LEUCINE-RESPONSIVE REGULATORY PROTEIN"/>
    <property type="match status" value="1"/>
</dbReference>
<dbReference type="SMART" id="SM00344">
    <property type="entry name" value="HTH_ASNC"/>
    <property type="match status" value="2"/>
</dbReference>
<dbReference type="CDD" id="cd00090">
    <property type="entry name" value="HTH_ARSR"/>
    <property type="match status" value="1"/>
</dbReference>
<dbReference type="InterPro" id="IPR019888">
    <property type="entry name" value="Tscrpt_reg_AsnC-like"/>
</dbReference>
<dbReference type="InterPro" id="IPR019887">
    <property type="entry name" value="Tscrpt_reg_AsnC/Lrp_C"/>
</dbReference>
<dbReference type="RefSeq" id="WP_027947392.1">
    <property type="nucleotide sequence ID" value="NZ_BSTI01000005.1"/>
</dbReference>
<keyword evidence="2" id="KW-0238">DNA-binding</keyword>
<keyword evidence="1" id="KW-0805">Transcription regulation</keyword>
<evidence type="ECO:0000313" key="5">
    <source>
        <dbReference type="EMBL" id="GLY65863.1"/>
    </source>
</evidence>
<dbReference type="Gene3D" id="3.30.70.920">
    <property type="match status" value="1"/>
</dbReference>
<accession>A0A9W6R046</accession>
<dbReference type="SUPFAM" id="SSF46785">
    <property type="entry name" value="Winged helix' DNA-binding domain"/>
    <property type="match status" value="2"/>
</dbReference>
<dbReference type="Pfam" id="PF13404">
    <property type="entry name" value="HTH_AsnC-type"/>
    <property type="match status" value="2"/>
</dbReference>
<dbReference type="InterPro" id="IPR000485">
    <property type="entry name" value="AsnC-type_HTH_dom"/>
</dbReference>
<dbReference type="GO" id="GO:0043565">
    <property type="term" value="F:sequence-specific DNA binding"/>
    <property type="evidence" value="ECO:0007669"/>
    <property type="project" value="InterPro"/>
</dbReference>
<reference evidence="5" key="1">
    <citation type="submission" date="2023-03" db="EMBL/GenBank/DDBJ databases">
        <title>Amycolatopsis taiwanensis NBRC 103393.</title>
        <authorList>
            <person name="Ichikawa N."/>
            <person name="Sato H."/>
            <person name="Tonouchi N."/>
        </authorList>
    </citation>
    <scope>NUCLEOTIDE SEQUENCE</scope>
    <source>
        <strain evidence="5">NBRC 103393</strain>
    </source>
</reference>
<comment type="caution">
    <text evidence="5">The sequence shown here is derived from an EMBL/GenBank/DDBJ whole genome shotgun (WGS) entry which is preliminary data.</text>
</comment>
<name>A0A9W6R046_9PSEU</name>
<feature type="domain" description="HTH asnC-type" evidence="4">
    <location>
        <begin position="6"/>
        <end position="66"/>
    </location>
</feature>
<evidence type="ECO:0000259" key="4">
    <source>
        <dbReference type="PROSITE" id="PS50956"/>
    </source>
</evidence>
<dbReference type="Pfam" id="PF01037">
    <property type="entry name" value="AsnC_trans_reg"/>
    <property type="match status" value="1"/>
</dbReference>
<evidence type="ECO:0000313" key="6">
    <source>
        <dbReference type="Proteomes" id="UP001165136"/>
    </source>
</evidence>
<dbReference type="SUPFAM" id="SSF54909">
    <property type="entry name" value="Dimeric alpha+beta barrel"/>
    <property type="match status" value="1"/>
</dbReference>
<dbReference type="InterPro" id="IPR036388">
    <property type="entry name" value="WH-like_DNA-bd_sf"/>
</dbReference>
<protein>
    <submittedName>
        <fullName evidence="5">AsnC family transcriptional regulator</fullName>
    </submittedName>
</protein>
<evidence type="ECO:0000256" key="3">
    <source>
        <dbReference type="ARBA" id="ARBA00023163"/>
    </source>
</evidence>
<gene>
    <name evidence="5" type="primary">asnC</name>
    <name evidence="5" type="ORF">Atai01_24820</name>
</gene>
<dbReference type="InterPro" id="IPR036390">
    <property type="entry name" value="WH_DNA-bd_sf"/>
</dbReference>
<dbReference type="GO" id="GO:0043200">
    <property type="term" value="P:response to amino acid"/>
    <property type="evidence" value="ECO:0007669"/>
    <property type="project" value="TreeGrafter"/>
</dbReference>
<dbReference type="EMBL" id="BSTI01000005">
    <property type="protein sequence ID" value="GLY65863.1"/>
    <property type="molecule type" value="Genomic_DNA"/>
</dbReference>
<keyword evidence="3" id="KW-0804">Transcription</keyword>